<name>A0A9W4ILX3_9EURO</name>
<dbReference type="EMBL" id="CAJVPG010000069">
    <property type="protein sequence ID" value="CAG8304634.1"/>
    <property type="molecule type" value="Genomic_DNA"/>
</dbReference>
<reference evidence="2" key="1">
    <citation type="submission" date="2021-07" db="EMBL/GenBank/DDBJ databases">
        <authorList>
            <person name="Branca A.L. A."/>
        </authorList>
    </citation>
    <scope>NUCLEOTIDE SEQUENCE</scope>
</reference>
<sequence length="105" mass="11398">MTETVQHGSLNLEGNFNLPTSSSPFSTGTWSDESVADDANPAGSGAYDPNTYDRNDWTVLPAIANDFAPYEPYDGFTDSLFENFIDADNVYTYELTLGCSFSDGA</sequence>
<protein>
    <submittedName>
        <fullName evidence="2">Uncharacterized protein</fullName>
    </submittedName>
</protein>
<gene>
    <name evidence="2" type="ORF">PSALAMII_LOCUS1960</name>
</gene>
<dbReference type="OrthoDB" id="10050457at2759"/>
<dbReference type="AlphaFoldDB" id="A0A9W4ILX3"/>
<evidence type="ECO:0000256" key="1">
    <source>
        <dbReference type="SAM" id="MobiDB-lite"/>
    </source>
</evidence>
<organism evidence="2 3">
    <name type="scientific">Penicillium salamii</name>
    <dbReference type="NCBI Taxonomy" id="1612424"/>
    <lineage>
        <taxon>Eukaryota</taxon>
        <taxon>Fungi</taxon>
        <taxon>Dikarya</taxon>
        <taxon>Ascomycota</taxon>
        <taxon>Pezizomycotina</taxon>
        <taxon>Eurotiomycetes</taxon>
        <taxon>Eurotiomycetidae</taxon>
        <taxon>Eurotiales</taxon>
        <taxon>Aspergillaceae</taxon>
        <taxon>Penicillium</taxon>
    </lineage>
</organism>
<proteinExistence type="predicted"/>
<feature type="region of interest" description="Disordered" evidence="1">
    <location>
        <begin position="1"/>
        <end position="51"/>
    </location>
</feature>
<feature type="compositionally biased region" description="Polar residues" evidence="1">
    <location>
        <begin position="1"/>
        <end position="32"/>
    </location>
</feature>
<keyword evidence="3" id="KW-1185">Reference proteome</keyword>
<dbReference type="Proteomes" id="UP001152649">
    <property type="component" value="Unassembled WGS sequence"/>
</dbReference>
<evidence type="ECO:0000313" key="2">
    <source>
        <dbReference type="EMBL" id="CAG8304634.1"/>
    </source>
</evidence>
<evidence type="ECO:0000313" key="3">
    <source>
        <dbReference type="Proteomes" id="UP001152649"/>
    </source>
</evidence>
<comment type="caution">
    <text evidence="2">The sequence shown here is derived from an EMBL/GenBank/DDBJ whole genome shotgun (WGS) entry which is preliminary data.</text>
</comment>
<accession>A0A9W4ILX3</accession>